<dbReference type="EC" id="2.7.8.-" evidence="11"/>
<gene>
    <name evidence="11" type="ORF">ACFO3L_02350</name>
</gene>
<dbReference type="InterPro" id="IPR000917">
    <property type="entry name" value="Sulfatase_N"/>
</dbReference>
<feature type="transmembrane region" description="Helical" evidence="9">
    <location>
        <begin position="12"/>
        <end position="34"/>
    </location>
</feature>
<evidence type="ECO:0000256" key="6">
    <source>
        <dbReference type="ARBA" id="ARBA00022989"/>
    </source>
</evidence>
<dbReference type="InterPro" id="IPR050448">
    <property type="entry name" value="OpgB/LTA_synthase_biosynth"/>
</dbReference>
<keyword evidence="5 9" id="KW-0812">Transmembrane</keyword>
<dbReference type="SUPFAM" id="SSF53649">
    <property type="entry name" value="Alkaline phosphatase-like"/>
    <property type="match status" value="1"/>
</dbReference>
<evidence type="ECO:0000256" key="3">
    <source>
        <dbReference type="ARBA" id="ARBA00009983"/>
    </source>
</evidence>
<evidence type="ECO:0000256" key="1">
    <source>
        <dbReference type="ARBA" id="ARBA00004651"/>
    </source>
</evidence>
<feature type="compositionally biased region" description="Polar residues" evidence="8">
    <location>
        <begin position="673"/>
        <end position="695"/>
    </location>
</feature>
<evidence type="ECO:0000256" key="2">
    <source>
        <dbReference type="ARBA" id="ARBA00004936"/>
    </source>
</evidence>
<feature type="region of interest" description="Disordered" evidence="8">
    <location>
        <begin position="673"/>
        <end position="722"/>
    </location>
</feature>
<evidence type="ECO:0000256" key="8">
    <source>
        <dbReference type="SAM" id="MobiDB-lite"/>
    </source>
</evidence>
<accession>A0ABV9M4A2</accession>
<feature type="compositionally biased region" description="Polar residues" evidence="8">
    <location>
        <begin position="711"/>
        <end position="722"/>
    </location>
</feature>
<dbReference type="PANTHER" id="PTHR47371:SF3">
    <property type="entry name" value="PHOSPHOGLYCEROL TRANSFERASE I"/>
    <property type="match status" value="1"/>
</dbReference>
<dbReference type="PIRSF" id="PIRSF005091">
    <property type="entry name" value="Mmb_sulf_HI1246"/>
    <property type="match status" value="1"/>
</dbReference>
<sequence length="722" mass="81786">MKNVKKSNLLNTRLGFFSLLAILFWAKNIFSYFTVFNLGIESPFQYFILLINPIATTLFLLAISLYVRRTKPFYVTIMIIYSLISILLFANALYYREFTDFITVNTILGAGKVTGGLGSSTLNLLEPIDVLYLIDIFAIVYSLARKKIKLDTNPIRARVAIAFTTASIMIFSGNLFLAETDRSGLLTRTFSRDYLVKYLGLNAFTAYDAVQTYNTNQVRAEASPNDMNEVSEYVKEHHAAPNEDYFGLAKGKNVIYIHLESTQQFLIDYKLKDENGVEHEVMPFVNSLFHSDSTFSFDNFFHQVKAGKTSDAETLMETSLFGLNQGAFFAQLGGKNTFEAAPHILSQEAGYSSAVFHGNSKTFWNRNETYTHFGYENFFDASYYDVNESNSFQYGLHDKPFFEQSVQYLEHMQQPFYSKFIAVSNHYPYAEFTNEDAGFPMANTSDSTINGYFATANYLDKAVEEFFTYLKKVGLYENSVFVLYGDHYGISNGRNNTLAELVGKTSDTWTDFDNAQMQRVPYMIHVPGQTKGGINHTYGGQVDALPTLLHLLGIDTSNYIQLGQDLFSDEKEELVAFRDGSFMSPKYTYYGGVLYDNETQAVAQDLTEEETRHVEQMHERVSRQLDTSDQINNGDLLRFYTGSNIDPVNPEAFSYKDSLTRLQDLEKALGKDSTSLYSKNNNQSTVDQYQTQSYQEYAAPSTGDSVDEATNDTPVTEAVTNE</sequence>
<evidence type="ECO:0000256" key="5">
    <source>
        <dbReference type="ARBA" id="ARBA00022692"/>
    </source>
</evidence>
<feature type="transmembrane region" description="Helical" evidence="9">
    <location>
        <begin position="73"/>
        <end position="95"/>
    </location>
</feature>
<dbReference type="CDD" id="cd16015">
    <property type="entry name" value="LTA_synthase"/>
    <property type="match status" value="1"/>
</dbReference>
<comment type="caution">
    <text evidence="11">The sequence shown here is derived from an EMBL/GenBank/DDBJ whole genome shotgun (WGS) entry which is preliminary data.</text>
</comment>
<keyword evidence="4" id="KW-1003">Cell membrane</keyword>
<dbReference type="Gene3D" id="3.30.1120.170">
    <property type="match status" value="1"/>
</dbReference>
<dbReference type="InterPro" id="IPR012160">
    <property type="entry name" value="LtaS-like"/>
</dbReference>
<organism evidence="11 12">
    <name type="scientific">Enterococcus eurekensis</name>
    <dbReference type="NCBI Taxonomy" id="1159753"/>
    <lineage>
        <taxon>Bacteria</taxon>
        <taxon>Bacillati</taxon>
        <taxon>Bacillota</taxon>
        <taxon>Bacilli</taxon>
        <taxon>Lactobacillales</taxon>
        <taxon>Enterococcaceae</taxon>
        <taxon>Enterococcus</taxon>
    </lineage>
</organism>
<dbReference type="Pfam" id="PF00884">
    <property type="entry name" value="Sulfatase"/>
    <property type="match status" value="1"/>
</dbReference>
<dbReference type="InterPro" id="IPR017850">
    <property type="entry name" value="Alkaline_phosphatase_core_sf"/>
</dbReference>
<feature type="transmembrane region" description="Helical" evidence="9">
    <location>
        <begin position="46"/>
        <end position="66"/>
    </location>
</feature>
<evidence type="ECO:0000256" key="9">
    <source>
        <dbReference type="SAM" id="Phobius"/>
    </source>
</evidence>
<dbReference type="GO" id="GO:0016740">
    <property type="term" value="F:transferase activity"/>
    <property type="evidence" value="ECO:0007669"/>
    <property type="project" value="UniProtKB-KW"/>
</dbReference>
<dbReference type="Proteomes" id="UP001596026">
    <property type="component" value="Unassembled WGS sequence"/>
</dbReference>
<dbReference type="PANTHER" id="PTHR47371">
    <property type="entry name" value="LIPOTEICHOIC ACID SYNTHASE"/>
    <property type="match status" value="1"/>
</dbReference>
<evidence type="ECO:0000256" key="7">
    <source>
        <dbReference type="ARBA" id="ARBA00023136"/>
    </source>
</evidence>
<comment type="similarity">
    <text evidence="3">Belongs to the LTA synthase family.</text>
</comment>
<keyword evidence="6 9" id="KW-1133">Transmembrane helix</keyword>
<evidence type="ECO:0000313" key="11">
    <source>
        <dbReference type="EMBL" id="MFC4709473.1"/>
    </source>
</evidence>
<comment type="subcellular location">
    <subcellularLocation>
        <location evidence="1">Cell membrane</location>
        <topology evidence="1">Multi-pass membrane protein</topology>
    </subcellularLocation>
</comment>
<dbReference type="RefSeq" id="WP_379963446.1">
    <property type="nucleotide sequence ID" value="NZ_JBHSGT010000015.1"/>
</dbReference>
<evidence type="ECO:0000259" key="10">
    <source>
        <dbReference type="Pfam" id="PF00884"/>
    </source>
</evidence>
<proteinExistence type="inferred from homology"/>
<reference evidence="12" key="1">
    <citation type="journal article" date="2019" name="Int. J. Syst. Evol. Microbiol.">
        <title>The Global Catalogue of Microorganisms (GCM) 10K type strain sequencing project: providing services to taxonomists for standard genome sequencing and annotation.</title>
        <authorList>
            <consortium name="The Broad Institute Genomics Platform"/>
            <consortium name="The Broad Institute Genome Sequencing Center for Infectious Disease"/>
            <person name="Wu L."/>
            <person name="Ma J."/>
        </authorList>
    </citation>
    <scope>NUCLEOTIDE SEQUENCE [LARGE SCALE GENOMIC DNA]</scope>
    <source>
        <strain evidence="12">CGMCC 1.19061</strain>
    </source>
</reference>
<keyword evidence="7 9" id="KW-0472">Membrane</keyword>
<evidence type="ECO:0000313" key="12">
    <source>
        <dbReference type="Proteomes" id="UP001596026"/>
    </source>
</evidence>
<keyword evidence="11" id="KW-0808">Transferase</keyword>
<keyword evidence="12" id="KW-1185">Reference proteome</keyword>
<evidence type="ECO:0000256" key="4">
    <source>
        <dbReference type="ARBA" id="ARBA00022475"/>
    </source>
</evidence>
<feature type="transmembrane region" description="Helical" evidence="9">
    <location>
        <begin position="155"/>
        <end position="177"/>
    </location>
</feature>
<name>A0ABV9M4A2_9ENTE</name>
<feature type="domain" description="Sulfatase N-terminal" evidence="10">
    <location>
        <begin position="252"/>
        <end position="554"/>
    </location>
</feature>
<dbReference type="Gene3D" id="3.40.720.10">
    <property type="entry name" value="Alkaline Phosphatase, subunit A"/>
    <property type="match status" value="1"/>
</dbReference>
<comment type="pathway">
    <text evidence="2">Cell wall biogenesis; lipoteichoic acid biosynthesis.</text>
</comment>
<dbReference type="EMBL" id="JBHSGT010000015">
    <property type="protein sequence ID" value="MFC4709473.1"/>
    <property type="molecule type" value="Genomic_DNA"/>
</dbReference>
<protein>
    <submittedName>
        <fullName evidence="11">LTA synthase family protein</fullName>
        <ecNumber evidence="11">2.7.8.-</ecNumber>
    </submittedName>
</protein>
<feature type="transmembrane region" description="Helical" evidence="9">
    <location>
        <begin position="124"/>
        <end position="143"/>
    </location>
</feature>